<proteinExistence type="predicted"/>
<evidence type="ECO:0000313" key="6">
    <source>
        <dbReference type="Proteomes" id="UP000822688"/>
    </source>
</evidence>
<dbReference type="InterPro" id="IPR043454">
    <property type="entry name" value="NPH3/RPT2-like"/>
</dbReference>
<feature type="region of interest" description="Disordered" evidence="3">
    <location>
        <begin position="340"/>
        <end position="381"/>
    </location>
</feature>
<dbReference type="AlphaFoldDB" id="A0A8T0I0Z2"/>
<protein>
    <recommendedName>
        <fullName evidence="4">NPH3 domain-containing protein</fullName>
    </recommendedName>
</protein>
<evidence type="ECO:0000259" key="4">
    <source>
        <dbReference type="PROSITE" id="PS51649"/>
    </source>
</evidence>
<dbReference type="Gene3D" id="3.30.710.10">
    <property type="entry name" value="Potassium Channel Kv1.1, Chain A"/>
    <property type="match status" value="1"/>
</dbReference>
<feature type="compositionally biased region" description="Polar residues" evidence="3">
    <location>
        <begin position="636"/>
        <end position="645"/>
    </location>
</feature>
<dbReference type="Proteomes" id="UP000822688">
    <property type="component" value="Chromosome 5"/>
</dbReference>
<evidence type="ECO:0000256" key="2">
    <source>
        <dbReference type="ARBA" id="ARBA00022786"/>
    </source>
</evidence>
<dbReference type="EMBL" id="CM026425">
    <property type="protein sequence ID" value="KAG0576776.1"/>
    <property type="molecule type" value="Genomic_DNA"/>
</dbReference>
<dbReference type="PANTHER" id="PTHR32370">
    <property type="entry name" value="OS12G0117600 PROTEIN"/>
    <property type="match status" value="1"/>
</dbReference>
<gene>
    <name evidence="5" type="ORF">KC19_5G106800</name>
</gene>
<feature type="region of interest" description="Disordered" evidence="3">
    <location>
        <begin position="632"/>
        <end position="671"/>
    </location>
</feature>
<evidence type="ECO:0000313" key="5">
    <source>
        <dbReference type="EMBL" id="KAG0576776.1"/>
    </source>
</evidence>
<feature type="compositionally biased region" description="Low complexity" evidence="3">
    <location>
        <begin position="652"/>
        <end position="671"/>
    </location>
</feature>
<comment type="caution">
    <text evidence="5">The sequence shown here is derived from an EMBL/GenBank/DDBJ whole genome shotgun (WGS) entry which is preliminary data.</text>
</comment>
<comment type="pathway">
    <text evidence="1">Protein modification; protein ubiquitination.</text>
</comment>
<feature type="compositionally biased region" description="Basic residues" evidence="3">
    <location>
        <begin position="761"/>
        <end position="770"/>
    </location>
</feature>
<dbReference type="Pfam" id="PF03000">
    <property type="entry name" value="NPH3"/>
    <property type="match status" value="1"/>
</dbReference>
<organism evidence="5 6">
    <name type="scientific">Ceratodon purpureus</name>
    <name type="common">Fire moss</name>
    <name type="synonym">Dicranum purpureum</name>
    <dbReference type="NCBI Taxonomy" id="3225"/>
    <lineage>
        <taxon>Eukaryota</taxon>
        <taxon>Viridiplantae</taxon>
        <taxon>Streptophyta</taxon>
        <taxon>Embryophyta</taxon>
        <taxon>Bryophyta</taxon>
        <taxon>Bryophytina</taxon>
        <taxon>Bryopsida</taxon>
        <taxon>Dicranidae</taxon>
        <taxon>Pseudoditrichales</taxon>
        <taxon>Ditrichaceae</taxon>
        <taxon>Ceratodon</taxon>
    </lineage>
</organism>
<accession>A0A8T0I0Z2</accession>
<dbReference type="InterPro" id="IPR011333">
    <property type="entry name" value="SKP1/BTB/POZ_sf"/>
</dbReference>
<feature type="region of interest" description="Disordered" evidence="3">
    <location>
        <begin position="739"/>
        <end position="770"/>
    </location>
</feature>
<keyword evidence="6" id="KW-1185">Reference proteome</keyword>
<name>A0A8T0I0Z2_CERPU</name>
<evidence type="ECO:0000256" key="1">
    <source>
        <dbReference type="ARBA" id="ARBA00004906"/>
    </source>
</evidence>
<feature type="compositionally biased region" description="Polar residues" evidence="3">
    <location>
        <begin position="481"/>
        <end position="490"/>
    </location>
</feature>
<feature type="region of interest" description="Disordered" evidence="3">
    <location>
        <begin position="1"/>
        <end position="32"/>
    </location>
</feature>
<dbReference type="PROSITE" id="PS51649">
    <property type="entry name" value="NPH3"/>
    <property type="match status" value="1"/>
</dbReference>
<sequence>MATVMGSRVGRESSPRISSKRRVHSKSPLVRSPKSVLLPESIDTSSESSSLASSILGEQIVECTSFRNAAKVKESHAKVATEASFEQVDMYTWFVSIDRPSDLLVEVEEISFHLHKLPLLSRSGLLFRLASKSCDSRKAYINLVDVPGGAEGFMLVAKFCYGIVEELTPTNVATIRCCAEYLEMTEAFEEGNVVSKAEAYLNLVILNSWQESIIVLQSCELLLPWAEDMNLVKRCAQSVAFKACTDPRGVRWLYSGLEKTSTAPRVSLEGSVARVAPKDWWYEDVSHLTIYCFSEVVDAIKEKEMHPELLGGALEYYAQRWLPGLIKSFSETVFSKVTSSASSTRRNSPSSSPGKGGHTLYLTNCPSKGTEQEEQNSTKVHESIAEQNRNRFILEEIVTLLPQQKDAVSCSFLLRMTRAAYLLNCDADCKAELERRAGLQLDQGTLSDLLIPSFSHTSEYLYDIDIVRRILDYFLTQELSAAGSPSSCSGDKNPRGVYDGPNSAAKPQPALNLRARVAKLLDSYLAEVARDSKLPITKFQSLAEALPEGSRLCDDGLYRAVDTYLKIHPTLSEHERKRLCRILNCQRLSLDACTHASQNERLPLRFVVQVLFCEQVKIRSTVTEVSNLVKEDRSNADNVSVTSREPTAGVDSSSQPTASTSTSAATPQSPALQENINQMEIRALQRELATMRVKWNDMERDHGSIQEQVEQISRISRARSSSWSSGAWKKITKLHLFNNHHHNNNHSPGDSGRTEESRTQNPRRWRNSIS</sequence>
<evidence type="ECO:0000256" key="3">
    <source>
        <dbReference type="SAM" id="MobiDB-lite"/>
    </source>
</evidence>
<feature type="region of interest" description="Disordered" evidence="3">
    <location>
        <begin position="481"/>
        <end position="505"/>
    </location>
</feature>
<dbReference type="InterPro" id="IPR027356">
    <property type="entry name" value="NPH3_dom"/>
</dbReference>
<feature type="compositionally biased region" description="Low complexity" evidence="3">
    <location>
        <begin position="340"/>
        <end position="353"/>
    </location>
</feature>
<feature type="domain" description="NPH3" evidence="4">
    <location>
        <begin position="279"/>
        <end position="617"/>
    </location>
</feature>
<dbReference type="SUPFAM" id="SSF54695">
    <property type="entry name" value="POZ domain"/>
    <property type="match status" value="1"/>
</dbReference>
<keyword evidence="2" id="KW-0833">Ubl conjugation pathway</keyword>
<reference evidence="5" key="1">
    <citation type="submission" date="2020-06" db="EMBL/GenBank/DDBJ databases">
        <title>WGS assembly of Ceratodon purpureus strain R40.</title>
        <authorList>
            <person name="Carey S.B."/>
            <person name="Jenkins J."/>
            <person name="Shu S."/>
            <person name="Lovell J.T."/>
            <person name="Sreedasyam A."/>
            <person name="Maumus F."/>
            <person name="Tiley G.P."/>
            <person name="Fernandez-Pozo N."/>
            <person name="Barry K."/>
            <person name="Chen C."/>
            <person name="Wang M."/>
            <person name="Lipzen A."/>
            <person name="Daum C."/>
            <person name="Saski C.A."/>
            <person name="Payton A.C."/>
            <person name="Mcbreen J.C."/>
            <person name="Conrad R.E."/>
            <person name="Kollar L.M."/>
            <person name="Olsson S."/>
            <person name="Huttunen S."/>
            <person name="Landis J.B."/>
            <person name="Wickett N.J."/>
            <person name="Johnson M.G."/>
            <person name="Rensing S.A."/>
            <person name="Grimwood J."/>
            <person name="Schmutz J."/>
            <person name="Mcdaniel S.F."/>
        </authorList>
    </citation>
    <scope>NUCLEOTIDE SEQUENCE</scope>
    <source>
        <strain evidence="5">R40</strain>
    </source>
</reference>